<feature type="region of interest" description="Disordered" evidence="1">
    <location>
        <begin position="1"/>
        <end position="76"/>
    </location>
</feature>
<evidence type="ECO:0000313" key="2">
    <source>
        <dbReference type="EMBL" id="CDM29430.1"/>
    </source>
</evidence>
<reference evidence="2" key="1">
    <citation type="journal article" date="2014" name="Nat. Commun.">
        <title>Multiple recent horizontal transfers of a large genomic region in cheese making fungi.</title>
        <authorList>
            <person name="Cheeseman K."/>
            <person name="Ropars J."/>
            <person name="Renault P."/>
            <person name="Dupont J."/>
            <person name="Gouzy J."/>
            <person name="Branca A."/>
            <person name="Abraham A.L."/>
            <person name="Ceppi M."/>
            <person name="Conseiller E."/>
            <person name="Debuchy R."/>
            <person name="Malagnac F."/>
            <person name="Goarin A."/>
            <person name="Silar P."/>
            <person name="Lacoste S."/>
            <person name="Sallet E."/>
            <person name="Bensimon A."/>
            <person name="Giraud T."/>
            <person name="Brygoo Y."/>
        </authorList>
    </citation>
    <scope>NUCLEOTIDE SEQUENCE [LARGE SCALE GENOMIC DNA]</scope>
    <source>
        <strain evidence="2">FM164</strain>
    </source>
</reference>
<dbReference type="STRING" id="1365484.W6PZG4"/>
<name>W6PZG4_PENRF</name>
<evidence type="ECO:0000256" key="1">
    <source>
        <dbReference type="SAM" id="MobiDB-lite"/>
    </source>
</evidence>
<keyword evidence="3" id="KW-1185">Reference proteome</keyword>
<feature type="compositionally biased region" description="Polar residues" evidence="1">
    <location>
        <begin position="39"/>
        <end position="52"/>
    </location>
</feature>
<dbReference type="AlphaFoldDB" id="W6PZG4"/>
<feature type="region of interest" description="Disordered" evidence="1">
    <location>
        <begin position="372"/>
        <end position="413"/>
    </location>
</feature>
<dbReference type="OMA" id="IKHACAM"/>
<dbReference type="Proteomes" id="UP000030686">
    <property type="component" value="Unassembled WGS sequence"/>
</dbReference>
<gene>
    <name evidence="2" type="ORF">PROQFM164_S01g003242</name>
</gene>
<protein>
    <submittedName>
        <fullName evidence="2">Genomic scaffold, ProqFM164S01</fullName>
    </submittedName>
</protein>
<proteinExistence type="predicted"/>
<evidence type="ECO:0000313" key="3">
    <source>
        <dbReference type="Proteomes" id="UP000030686"/>
    </source>
</evidence>
<feature type="region of interest" description="Disordered" evidence="1">
    <location>
        <begin position="461"/>
        <end position="482"/>
    </location>
</feature>
<feature type="compositionally biased region" description="Polar residues" evidence="1">
    <location>
        <begin position="178"/>
        <end position="188"/>
    </location>
</feature>
<dbReference type="OrthoDB" id="4188313at2759"/>
<organism evidence="2 3">
    <name type="scientific">Penicillium roqueforti (strain FM164)</name>
    <dbReference type="NCBI Taxonomy" id="1365484"/>
    <lineage>
        <taxon>Eukaryota</taxon>
        <taxon>Fungi</taxon>
        <taxon>Dikarya</taxon>
        <taxon>Ascomycota</taxon>
        <taxon>Pezizomycotina</taxon>
        <taxon>Eurotiomycetes</taxon>
        <taxon>Eurotiomycetidae</taxon>
        <taxon>Eurotiales</taxon>
        <taxon>Aspergillaceae</taxon>
        <taxon>Penicillium</taxon>
    </lineage>
</organism>
<sequence length="482" mass="52919">MERKLSAKASQIRHRLTFTRSNSARALEPTLVSPIEVSPPSSRPRSATNPESPTHAEPTWHRDPGPSGGYSFTDEPGYFRPASPFIDRQEIEEDLEDDIKHACAMLSHSIDRGMPAGLSYRSAVTVGQNPQPSVDAAPSSLKQHVVLLSAINLQADSTKRHDSGVGMINSPSQKRRPSGNSVSGTNISARFYNKQPSASPPHSPSPGTRSRGQSLEVTIEDKERGRACSPSLIPFYSPLQMNSEWTWTSKPTTLHSPVSSLNDTDKRFEVTESELKTHPHEIATDTNAIPETFSPAISPHEAPLGWTGRTWLHVSGDIPCLIDENAPTEAKQAKPMARFYSSCNRTTGSLRSREWPPKDYWEEQDLNVHGKVTPDSLLGSGRETLSRPETGISRLGSASTNEEDSPGGYLYPPFADPNRGMSYSSSCLADDMYQERIYSVAMPGSPKNNRRNKASLLLRKLAGLGRKKDNDNGNEFIDGSRS</sequence>
<feature type="region of interest" description="Disordered" evidence="1">
    <location>
        <begin position="158"/>
        <end position="214"/>
    </location>
</feature>
<accession>W6PZG4</accession>
<dbReference type="EMBL" id="HG792015">
    <property type="protein sequence ID" value="CDM29430.1"/>
    <property type="molecule type" value="Genomic_DNA"/>
</dbReference>